<proteinExistence type="predicted"/>
<evidence type="ECO:0000259" key="1">
    <source>
        <dbReference type="Pfam" id="PF08450"/>
    </source>
</evidence>
<keyword evidence="3" id="KW-1185">Reference proteome</keyword>
<dbReference type="Pfam" id="PF08450">
    <property type="entry name" value="SGL"/>
    <property type="match status" value="1"/>
</dbReference>
<organism evidence="2 3">
    <name type="scientific">Penicillium solitum</name>
    <dbReference type="NCBI Taxonomy" id="60172"/>
    <lineage>
        <taxon>Eukaryota</taxon>
        <taxon>Fungi</taxon>
        <taxon>Dikarya</taxon>
        <taxon>Ascomycota</taxon>
        <taxon>Pezizomycotina</taxon>
        <taxon>Eurotiomycetes</taxon>
        <taxon>Eurotiomycetidae</taxon>
        <taxon>Eurotiales</taxon>
        <taxon>Aspergillaceae</taxon>
        <taxon>Penicillium</taxon>
    </lineage>
</organism>
<feature type="domain" description="SMP-30/Gluconolactonase/LRE-like region" evidence="1">
    <location>
        <begin position="155"/>
        <end position="338"/>
    </location>
</feature>
<dbReference type="AlphaFoldDB" id="A0A1V6QRQ5"/>
<name>A0A1V6QRQ5_9EURO</name>
<evidence type="ECO:0000313" key="2">
    <source>
        <dbReference type="EMBL" id="OQD91894.1"/>
    </source>
</evidence>
<dbReference type="InterPro" id="IPR011042">
    <property type="entry name" value="6-blade_b-propeller_TolB-like"/>
</dbReference>
<dbReference type="InterPro" id="IPR052988">
    <property type="entry name" value="Oryzine_lactonohydrolase"/>
</dbReference>
<dbReference type="InterPro" id="IPR013658">
    <property type="entry name" value="SGL"/>
</dbReference>
<dbReference type="SUPFAM" id="SSF63829">
    <property type="entry name" value="Calcium-dependent phosphotriesterase"/>
    <property type="match status" value="1"/>
</dbReference>
<dbReference type="Gene3D" id="2.120.10.30">
    <property type="entry name" value="TolB, C-terminal domain"/>
    <property type="match status" value="1"/>
</dbReference>
<dbReference type="STRING" id="60172.A0A1V6QRQ5"/>
<reference evidence="3" key="1">
    <citation type="journal article" date="2017" name="Nat. Microbiol.">
        <title>Global analysis of biosynthetic gene clusters reveals vast potential of secondary metabolite production in Penicillium species.</title>
        <authorList>
            <person name="Nielsen J.C."/>
            <person name="Grijseels S."/>
            <person name="Prigent S."/>
            <person name="Ji B."/>
            <person name="Dainat J."/>
            <person name="Nielsen K.F."/>
            <person name="Frisvad J.C."/>
            <person name="Workman M."/>
            <person name="Nielsen J."/>
        </authorList>
    </citation>
    <scope>NUCLEOTIDE SEQUENCE [LARGE SCALE GENOMIC DNA]</scope>
    <source>
        <strain evidence="3">IBT 29525</strain>
    </source>
</reference>
<sequence length="360" mass="38996">MKISETLLPSLRQKVKRTMTTSLTHAASPASTSIPSAFTVYDNGFYNILGSAPKLEVILENNDLPFAHEASVYVPTTDELFVSSNMFTDPVTNETTIKISKVNVTANPVTAEILNSTIPMPNGGVNHDGGILWTNQGTMNTTGGLWQMSAQSPNKAEFIVGGFYGRQFNSLNDVVVAGDGSFWFTDPIYGWLQGIRPKPKLPAQVYRYDPVTKAVRVIADGLARPNGISFSPDEKTVYISDTAETIGDGTTDVLKPATIYAFDVSTINGQPFLTNRRVFAMPSDGIPDGLKVDQYGNVYAGCGDGVNVWSSGGVLLGKILVNGGSSNFSFGKKGQLYILNEHKLYRAQLNSTLRSTLWNN</sequence>
<accession>A0A1V6QRQ5</accession>
<evidence type="ECO:0000313" key="3">
    <source>
        <dbReference type="Proteomes" id="UP000191612"/>
    </source>
</evidence>
<protein>
    <recommendedName>
        <fullName evidence="1">SMP-30/Gluconolactonase/LRE-like region domain-containing protein</fullName>
    </recommendedName>
</protein>
<comment type="caution">
    <text evidence="2">The sequence shown here is derived from an EMBL/GenBank/DDBJ whole genome shotgun (WGS) entry which is preliminary data.</text>
</comment>
<gene>
    <name evidence="2" type="ORF">PENSOL_c047G05166</name>
</gene>
<dbReference type="PANTHER" id="PTHR47064">
    <property type="entry name" value="PUTATIVE (AFU_ORTHOLOGUE AFUA_1G08990)-RELATED"/>
    <property type="match status" value="1"/>
</dbReference>
<dbReference type="Proteomes" id="UP000191612">
    <property type="component" value="Unassembled WGS sequence"/>
</dbReference>
<dbReference type="EMBL" id="MDYO01000047">
    <property type="protein sequence ID" value="OQD91894.1"/>
    <property type="molecule type" value="Genomic_DNA"/>
</dbReference>
<dbReference type="PANTHER" id="PTHR47064:SF2">
    <property type="entry name" value="SMP-30_GLUCONOLACTONASE_LRE-LIKE REGION DOMAIN-CONTAINING PROTEIN-RELATED"/>
    <property type="match status" value="1"/>
</dbReference>